<feature type="domain" description="SLH" evidence="1">
    <location>
        <begin position="395"/>
        <end position="458"/>
    </location>
</feature>
<name>A0A396S470_9BACL</name>
<organism evidence="2 3">
    <name type="scientific">Ureibacillus yapensis</name>
    <dbReference type="NCBI Taxonomy" id="2304605"/>
    <lineage>
        <taxon>Bacteria</taxon>
        <taxon>Bacillati</taxon>
        <taxon>Bacillota</taxon>
        <taxon>Bacilli</taxon>
        <taxon>Bacillales</taxon>
        <taxon>Caryophanaceae</taxon>
        <taxon>Ureibacillus</taxon>
    </lineage>
</organism>
<keyword evidence="3" id="KW-1185">Reference proteome</keyword>
<feature type="domain" description="SLH" evidence="1">
    <location>
        <begin position="265"/>
        <end position="327"/>
    </location>
</feature>
<evidence type="ECO:0000313" key="2">
    <source>
        <dbReference type="EMBL" id="RHW33498.1"/>
    </source>
</evidence>
<dbReference type="PROSITE" id="PS51272">
    <property type="entry name" value="SLH"/>
    <property type="match status" value="3"/>
</dbReference>
<reference evidence="2 3" key="1">
    <citation type="submission" date="2018-08" db="EMBL/GenBank/DDBJ databases">
        <title>Lysinibacillus sp. YLB-03 draft genome sequence.</title>
        <authorList>
            <person name="Yu L."/>
        </authorList>
    </citation>
    <scope>NUCLEOTIDE SEQUENCE [LARGE SCALE GENOMIC DNA]</scope>
    <source>
        <strain evidence="2 3">YLB-03</strain>
    </source>
</reference>
<protein>
    <submittedName>
        <fullName evidence="2">S-layer homology domain-containing protein</fullName>
    </submittedName>
</protein>
<feature type="domain" description="SLH" evidence="1">
    <location>
        <begin position="330"/>
        <end position="393"/>
    </location>
</feature>
<accession>A0A396S470</accession>
<dbReference type="Pfam" id="PF00395">
    <property type="entry name" value="SLH"/>
    <property type="match status" value="3"/>
</dbReference>
<evidence type="ECO:0000259" key="1">
    <source>
        <dbReference type="PROSITE" id="PS51272"/>
    </source>
</evidence>
<dbReference type="EMBL" id="QWEI01000010">
    <property type="protein sequence ID" value="RHW33498.1"/>
    <property type="molecule type" value="Genomic_DNA"/>
</dbReference>
<proteinExistence type="predicted"/>
<dbReference type="PANTHER" id="PTHR43308">
    <property type="entry name" value="OUTER MEMBRANE PROTEIN ALPHA-RELATED"/>
    <property type="match status" value="1"/>
</dbReference>
<evidence type="ECO:0000313" key="3">
    <source>
        <dbReference type="Proteomes" id="UP000265692"/>
    </source>
</evidence>
<gene>
    <name evidence="2" type="ORF">D1B33_15120</name>
</gene>
<comment type="caution">
    <text evidence="2">The sequence shown here is derived from an EMBL/GenBank/DDBJ whole genome shotgun (WGS) entry which is preliminary data.</text>
</comment>
<dbReference type="InterPro" id="IPR001119">
    <property type="entry name" value="SLH_dom"/>
</dbReference>
<dbReference type="Proteomes" id="UP000265692">
    <property type="component" value="Unassembled WGS sequence"/>
</dbReference>
<dbReference type="OrthoDB" id="2985276at2"/>
<dbReference type="AlphaFoldDB" id="A0A396S470"/>
<dbReference type="InterPro" id="IPR051465">
    <property type="entry name" value="Cell_Envelope_Struct_Comp"/>
</dbReference>
<sequence>MYFAVLFILVLIPYNVKAEIVDVNGGIKNEYTYEEVVFITGRPIIFTGTSKNVKVEEKESKGKLTETIKLTLIGPSNEKLTRSFTYVSEVTNYDGIGQSTANGEVTKYSEKIVMGGVTYTLSDYQLSKGNVTDKRPASDYFSGNALSRKTFTTTATKTQPSQTIVVNIDSRNVGYQNFWGGTETRISEYEYIYPNGTIGTVKNRASATKSRTLNYEENAASLGSFDGGYAVISTANAISEYTYDLPSKSGSIDLKSEYMPRVERLIVPKFRDLSAHWAKDEIEKLYSLGILDDPSNFFSPNTPMRRYDFAVALGKAVDLRVLEDTKKKSTTSIFKDVKRTAKDYNYLVSAVEKGVINGTAPKTFNPQGSLTREQAATILIRALGLENKAPDPGYKTRYKDDAKISDYARDAIYVAGELGLMTGDAAGKFNPKAHLSRSQASAILVRFLEYLENDLKQNYRDDILFFE</sequence>